<evidence type="ECO:0000259" key="2">
    <source>
        <dbReference type="PROSITE" id="PS51279"/>
    </source>
</evidence>
<dbReference type="Proteomes" id="UP000009170">
    <property type="component" value="Unassembled WGS sequence"/>
</dbReference>
<dbReference type="STRING" id="70448.A0A090M5I7"/>
<dbReference type="InParanoid" id="A0A090M5I7"/>
<feature type="compositionally biased region" description="Basic and acidic residues" evidence="1">
    <location>
        <begin position="125"/>
        <end position="139"/>
    </location>
</feature>
<feature type="domain" description="BCNT-C" evidence="2">
    <location>
        <begin position="202"/>
        <end position="283"/>
    </location>
</feature>
<feature type="compositionally biased region" description="Low complexity" evidence="1">
    <location>
        <begin position="60"/>
        <end position="73"/>
    </location>
</feature>
<reference evidence="3 4" key="2">
    <citation type="journal article" date="2014" name="BMC Genomics">
        <title>An improved genome of the model marine alga Ostreococcus tauri unfolds by assessing Illumina de novo assemblies.</title>
        <authorList>
            <person name="Blanc-Mathieu R."/>
            <person name="Verhelst B."/>
            <person name="Derelle E."/>
            <person name="Rombauts S."/>
            <person name="Bouget F.Y."/>
            <person name="Carre I."/>
            <person name="Chateau A."/>
            <person name="Eyre-Walker A."/>
            <person name="Grimsley N."/>
            <person name="Moreau H."/>
            <person name="Piegu B."/>
            <person name="Rivals E."/>
            <person name="Schackwitz W."/>
            <person name="Van de Peer Y."/>
            <person name="Piganeau G."/>
        </authorList>
    </citation>
    <scope>NUCLEOTIDE SEQUENCE [LARGE SCALE GENOMIC DNA]</scope>
    <source>
        <strain evidence="4">OTTH 0595 / CCAP 157/2 / RCC745</strain>
    </source>
</reference>
<gene>
    <name evidence="3" type="ORF">OT_ostta11g00090</name>
</gene>
<dbReference type="EMBL" id="CAID01000011">
    <property type="protein sequence ID" value="CEF99510.1"/>
    <property type="molecule type" value="Genomic_DNA"/>
</dbReference>
<dbReference type="InterPro" id="IPR027124">
    <property type="entry name" value="Swc5/CFDP1/2"/>
</dbReference>
<feature type="region of interest" description="Disordered" evidence="1">
    <location>
        <begin position="106"/>
        <end position="139"/>
    </location>
</feature>
<dbReference type="RefSeq" id="XP_003081811.2">
    <property type="nucleotide sequence ID" value="XM_003081763.2"/>
</dbReference>
<dbReference type="InterPro" id="IPR011421">
    <property type="entry name" value="BCNT-C"/>
</dbReference>
<feature type="region of interest" description="Disordered" evidence="1">
    <location>
        <begin position="1"/>
        <end position="77"/>
    </location>
</feature>
<dbReference type="OrthoDB" id="498394at2759"/>
<proteinExistence type="predicted"/>
<accession>A0A090M5I7</accession>
<dbReference type="AlphaFoldDB" id="A0A090M5I7"/>
<sequence>MYARRRVDAIERRPGEEPCETYEGRSTTPFDDNARARRAWAALQGDARGNGDGDGDGDATRTTTTTTTTTGRTDGARELLRRLATMPSEEEIARWREIRDDPWTRRALEATATTATKERGKRRKGGTEAKDGKPNDDDARMKKLMEVAKDAVEKANEATRLRAEESARFLETRNFAGKMVEVETEYVEGTKEAKAHAKRAEALAKGGIDAVLAQLMEPKKLNVLDKTRADWRSVKDDDAELQEDLQHHARGGRTYREQQEFLQNADYREYELERDARLASRGRTGARAGAP</sequence>
<comment type="caution">
    <text evidence="3">The sequence shown here is derived from an EMBL/GenBank/DDBJ whole genome shotgun (WGS) entry which is preliminary data.</text>
</comment>
<evidence type="ECO:0000313" key="3">
    <source>
        <dbReference type="EMBL" id="CEF99510.1"/>
    </source>
</evidence>
<protein>
    <submittedName>
        <fullName evidence="3">SWR1-complex protein 5/Craniofacial development protein</fullName>
    </submittedName>
</protein>
<evidence type="ECO:0000313" key="4">
    <source>
        <dbReference type="Proteomes" id="UP000009170"/>
    </source>
</evidence>
<dbReference type="GeneID" id="9835823"/>
<reference evidence="4" key="1">
    <citation type="journal article" date="2006" name="Proc. Natl. Acad. Sci. U.S.A.">
        <title>Genome analysis of the smallest free-living eukaryote Ostreococcus tauri unveils many unique features.</title>
        <authorList>
            <person name="Derelle E."/>
            <person name="Ferraz C."/>
            <person name="Rombauts S."/>
            <person name="Rouze P."/>
            <person name="Worden A.Z."/>
            <person name="Robbens S."/>
            <person name="Partensky F."/>
            <person name="Degroeve S."/>
            <person name="Echeynie S."/>
            <person name="Cooke R."/>
            <person name="Saeys Y."/>
            <person name="Wuyts J."/>
            <person name="Jabbari K."/>
            <person name="Bowler C."/>
            <person name="Panaud O."/>
            <person name="Piegu B."/>
            <person name="Ball S.G."/>
            <person name="Ral J.-P."/>
            <person name="Bouget F.-Y."/>
            <person name="Piganeau G."/>
            <person name="De Baets B."/>
            <person name="Picard A."/>
            <person name="Delseny M."/>
            <person name="Demaille J."/>
            <person name="Van de Peer Y."/>
            <person name="Moreau H."/>
        </authorList>
    </citation>
    <scope>NUCLEOTIDE SEQUENCE [LARGE SCALE GENOMIC DNA]</scope>
    <source>
        <strain evidence="4">OTTH 0595 / CCAP 157/2 / RCC745</strain>
    </source>
</reference>
<dbReference type="KEGG" id="ota:OT_ostta11g00090"/>
<organism evidence="3 4">
    <name type="scientific">Ostreococcus tauri</name>
    <name type="common">Marine green alga</name>
    <dbReference type="NCBI Taxonomy" id="70448"/>
    <lineage>
        <taxon>Eukaryota</taxon>
        <taxon>Viridiplantae</taxon>
        <taxon>Chlorophyta</taxon>
        <taxon>Mamiellophyceae</taxon>
        <taxon>Mamiellales</taxon>
        <taxon>Bathycoccaceae</taxon>
        <taxon>Ostreococcus</taxon>
    </lineage>
</organism>
<dbReference type="PANTHER" id="PTHR48295:SF1">
    <property type="entry name" value="SWR1-COMPLEX PROTEIN 5"/>
    <property type="match status" value="1"/>
</dbReference>
<dbReference type="PANTHER" id="PTHR48295">
    <property type="entry name" value="CRANIOFACIAL DEVELOPMENT PROTEIN 1"/>
    <property type="match status" value="1"/>
</dbReference>
<feature type="compositionally biased region" description="Basic and acidic residues" evidence="1">
    <location>
        <begin position="1"/>
        <end position="16"/>
    </location>
</feature>
<name>A0A090M5I7_OSTTA</name>
<dbReference type="Pfam" id="PF07572">
    <property type="entry name" value="BCNT"/>
    <property type="match status" value="1"/>
</dbReference>
<dbReference type="PROSITE" id="PS51279">
    <property type="entry name" value="BCNT_C"/>
    <property type="match status" value="1"/>
</dbReference>
<keyword evidence="4" id="KW-1185">Reference proteome</keyword>
<evidence type="ECO:0000256" key="1">
    <source>
        <dbReference type="SAM" id="MobiDB-lite"/>
    </source>
</evidence>